<dbReference type="Proteomes" id="UP000324585">
    <property type="component" value="Unassembled WGS sequence"/>
</dbReference>
<reference evidence="3" key="1">
    <citation type="journal article" date="2019" name="Nat. Commun.">
        <title>Expansion of phycobilisome linker gene families in mesophilic red algae.</title>
        <authorList>
            <person name="Lee J."/>
            <person name="Kim D."/>
            <person name="Bhattacharya D."/>
            <person name="Yoon H.S."/>
        </authorList>
    </citation>
    <scope>NUCLEOTIDE SEQUENCE [LARGE SCALE GENOMIC DNA]</scope>
    <source>
        <strain evidence="3">CCMP 1328</strain>
    </source>
</reference>
<evidence type="ECO:0000313" key="2">
    <source>
        <dbReference type="EMBL" id="KAA8496583.1"/>
    </source>
</evidence>
<sequence>MISELVCSVHEMACGDGAAPCWYLSCRQCARKHVLQRDAAKLSRKNGCVVVQPQDGSAAASQPPPILPVQRCVYCGFQQFEWSLRVQMDIVDEDLNTAKVTAFTDAVLVLLRESRLALTSRFPLLSTRLDQAVEYANSRHSGRVWRSFFLGQTFSFGFRTSGPRPKGNLTELLGSHPDINSLIAVRMSPAFLNQRDLSRSRLAELAPLSHRNFLASIAAEAARCESEGAVQDDDARDLAAKQPPAQRSASQEPDSICAFASPPTQRKRVLAVSSDEMSDLFHISPAVLQKRKRRPAQY</sequence>
<proteinExistence type="predicted"/>
<comment type="caution">
    <text evidence="2">The sequence shown here is derived from an EMBL/GenBank/DDBJ whole genome shotgun (WGS) entry which is preliminary data.</text>
</comment>
<organism evidence="2 3">
    <name type="scientific">Porphyridium purpureum</name>
    <name type="common">Red alga</name>
    <name type="synonym">Porphyridium cruentum</name>
    <dbReference type="NCBI Taxonomy" id="35688"/>
    <lineage>
        <taxon>Eukaryota</taxon>
        <taxon>Rhodophyta</taxon>
        <taxon>Bangiophyceae</taxon>
        <taxon>Porphyridiales</taxon>
        <taxon>Porphyridiaceae</taxon>
        <taxon>Porphyridium</taxon>
    </lineage>
</organism>
<feature type="region of interest" description="Disordered" evidence="1">
    <location>
        <begin position="228"/>
        <end position="262"/>
    </location>
</feature>
<accession>A0A5J4Z144</accession>
<keyword evidence="3" id="KW-1185">Reference proteome</keyword>
<name>A0A5J4Z144_PORPP</name>
<dbReference type="AlphaFoldDB" id="A0A5J4Z144"/>
<evidence type="ECO:0000313" key="3">
    <source>
        <dbReference type="Proteomes" id="UP000324585"/>
    </source>
</evidence>
<protein>
    <submittedName>
        <fullName evidence="2">Uncharacterized protein</fullName>
    </submittedName>
</protein>
<dbReference type="EMBL" id="VRMN01000002">
    <property type="protein sequence ID" value="KAA8496583.1"/>
    <property type="molecule type" value="Genomic_DNA"/>
</dbReference>
<evidence type="ECO:0000256" key="1">
    <source>
        <dbReference type="SAM" id="MobiDB-lite"/>
    </source>
</evidence>
<gene>
    <name evidence="2" type="ORF">FVE85_0312</name>
</gene>